<evidence type="ECO:0000259" key="15">
    <source>
        <dbReference type="Pfam" id="PF10602"/>
    </source>
</evidence>
<evidence type="ECO:0000256" key="1">
    <source>
        <dbReference type="ARBA" id="ARBA00004123"/>
    </source>
</evidence>
<feature type="domain" description="26S proteasome regulatory subunit Rpn7 N-terminal" evidence="15">
    <location>
        <begin position="96"/>
        <end position="270"/>
    </location>
</feature>
<sequence length="795" mass="89340">MEADDEIYANGGDGPSRNRPIISGEQLDIEAYAGLYTGRTKITRLLFISDHCDNPPMQLEALRMAYDEIKKGENTQLFREVVQKIDGRFGPNYAMDSAWCETVDRRAEQRKERLENELNAYRTNLIKESIRMGYNDFGDFYYAHGALGDAFKSYVRTRDYCTTSKHIIHMCMSAILVSIEMGQFTHVTSYVSKAEQTPEALDPITIAKLRCAAGLAHLEAKKYKLAARKFLEVAPELGNSYTEVIAPQDVATYGGLCALASFERTELKNKVIDNLNFRNFLELVPEVRELIHDFYSSHYASCLDYLGNLKANLLLDIHLHDHVETLYDQIRNKALIQYTHPFVSVDLNMMANAFKTSVAGLEKELEALITDNQIQIWHANMPYNKIADRKGHQGWMKEEGEYFVFPGGGTMFPEGAIPYIEKLGQYIPISGGVLRTALDVGCGVASFGGYMLREGILTLSFAPRDSHKAQIQFALERGIPAFVAMLGTRRLPFPAFSFDLVHCSRCLIPFTAYNATYFMEVDRLLRPGGYLVISGPPVQWAKQDKEWADLQGVARALCYELIAVDGNTVVWKKPAGDSCLPNENEFGLELCDETDDPSYAWYFKLEKCVSRTSSVNAEYAVGTIPKWPDRVTKAPSRTMLLKNGIDLFEADTTLALASDPVWVMNVVPAGKLSTLGVIFDRGLIGVYHDWCEPFSTYPRTYDLIHVAGIESLIKSPVSSKNRCSLVDLIVEMDRMLRPEGTVMIRDTPEVIDKVAHIAHAVRWTATIHEKEPGSQGREKILVAIKSFWKLPAASH</sequence>
<accession>A0A6A6MFD7</accession>
<dbReference type="GO" id="GO:0005737">
    <property type="term" value="C:cytoplasm"/>
    <property type="evidence" value="ECO:0007669"/>
    <property type="project" value="UniProtKB-SubCell"/>
</dbReference>
<keyword evidence="9" id="KW-0812">Transmembrane</keyword>
<keyword evidence="9" id="KW-0735">Signal-anchor</keyword>
<evidence type="ECO:0000256" key="6">
    <source>
        <dbReference type="ARBA" id="ARBA00022603"/>
    </source>
</evidence>
<dbReference type="SUPFAM" id="SSF46785">
    <property type="entry name" value="Winged helix' DNA-binding domain"/>
    <property type="match status" value="1"/>
</dbReference>
<dbReference type="SUPFAM" id="SSF53335">
    <property type="entry name" value="S-adenosyl-L-methionine-dependent methyltransferases"/>
    <property type="match status" value="1"/>
</dbReference>
<keyword evidence="8" id="KW-0736">Signalosome</keyword>
<evidence type="ECO:0000256" key="13">
    <source>
        <dbReference type="SAM" id="Coils"/>
    </source>
</evidence>
<dbReference type="FunFam" id="1.25.40.570:FF:000014">
    <property type="entry name" value="COP9 signalosome complex subunit 1"/>
    <property type="match status" value="1"/>
</dbReference>
<organism evidence="16 17">
    <name type="scientific">Hevea brasiliensis</name>
    <name type="common">Para rubber tree</name>
    <name type="synonym">Siphonia brasiliensis</name>
    <dbReference type="NCBI Taxonomy" id="3981"/>
    <lineage>
        <taxon>Eukaryota</taxon>
        <taxon>Viridiplantae</taxon>
        <taxon>Streptophyta</taxon>
        <taxon>Embryophyta</taxon>
        <taxon>Tracheophyta</taxon>
        <taxon>Spermatophyta</taxon>
        <taxon>Magnoliopsida</taxon>
        <taxon>eudicotyledons</taxon>
        <taxon>Gunneridae</taxon>
        <taxon>Pentapetalae</taxon>
        <taxon>rosids</taxon>
        <taxon>fabids</taxon>
        <taxon>Malpighiales</taxon>
        <taxon>Euphorbiaceae</taxon>
        <taxon>Crotonoideae</taxon>
        <taxon>Micrandreae</taxon>
        <taxon>Hevea</taxon>
    </lineage>
</organism>
<comment type="similarity">
    <text evidence="4">Belongs to the methyltransferase superfamily.</text>
</comment>
<evidence type="ECO:0000313" key="16">
    <source>
        <dbReference type="EMBL" id="KAF2311158.1"/>
    </source>
</evidence>
<dbReference type="Gene3D" id="1.25.40.570">
    <property type="match status" value="1"/>
</dbReference>
<proteinExistence type="inferred from homology"/>
<dbReference type="InterPro" id="IPR036390">
    <property type="entry name" value="WH_DNA-bd_sf"/>
</dbReference>
<comment type="caution">
    <text evidence="16">The sequence shown here is derived from an EMBL/GenBank/DDBJ whole genome shotgun (WGS) entry which is preliminary data.</text>
</comment>
<keyword evidence="11" id="KW-0539">Nucleus</keyword>
<dbReference type="Proteomes" id="UP000467840">
    <property type="component" value="Chromosome 14"/>
</dbReference>
<gene>
    <name evidence="16" type="ORF">GH714_019752</name>
</gene>
<dbReference type="GO" id="GO:0032259">
    <property type="term" value="P:methylation"/>
    <property type="evidence" value="ECO:0007669"/>
    <property type="project" value="UniProtKB-KW"/>
</dbReference>
<dbReference type="InterPro" id="IPR019585">
    <property type="entry name" value="Rpn7/CSN1"/>
</dbReference>
<dbReference type="InterPro" id="IPR029063">
    <property type="entry name" value="SAM-dependent_MTases_sf"/>
</dbReference>
<keyword evidence="13" id="KW-0175">Coiled coil</keyword>
<dbReference type="Pfam" id="PF03141">
    <property type="entry name" value="Methyltransf_29"/>
    <property type="match status" value="2"/>
</dbReference>
<feature type="coiled-coil region" evidence="13">
    <location>
        <begin position="104"/>
        <end position="131"/>
    </location>
</feature>
<evidence type="ECO:0000256" key="3">
    <source>
        <dbReference type="ARBA" id="ARBA00004606"/>
    </source>
</evidence>
<comment type="subcellular location">
    <subcellularLocation>
        <location evidence="2">Cytoplasm</location>
    </subcellularLocation>
    <subcellularLocation>
        <location evidence="12">Endomembrane system</location>
        <topology evidence="12">Single-pass membrane protein</topology>
    </subcellularLocation>
    <subcellularLocation>
        <location evidence="3">Membrane</location>
        <topology evidence="3">Single-pass type II membrane protein</topology>
    </subcellularLocation>
    <subcellularLocation>
        <location evidence="1">Nucleus</location>
    </subcellularLocation>
</comment>
<protein>
    <recommendedName>
        <fullName evidence="15">26S proteasome regulatory subunit Rpn7 N-terminal domain-containing protein</fullName>
    </recommendedName>
</protein>
<keyword evidence="10" id="KW-0325">Glycoprotein</keyword>
<dbReference type="GO" id="GO:0012505">
    <property type="term" value="C:endomembrane system"/>
    <property type="evidence" value="ECO:0007669"/>
    <property type="project" value="UniProtKB-SubCell"/>
</dbReference>
<dbReference type="InterPro" id="IPR045135">
    <property type="entry name" value="Rpn7_N"/>
</dbReference>
<dbReference type="EMBL" id="JAAGAX010000006">
    <property type="protein sequence ID" value="KAF2311158.1"/>
    <property type="molecule type" value="Genomic_DNA"/>
</dbReference>
<evidence type="ECO:0000256" key="9">
    <source>
        <dbReference type="ARBA" id="ARBA00022968"/>
    </source>
</evidence>
<dbReference type="Gene3D" id="3.40.50.150">
    <property type="entry name" value="Vaccinia Virus protein VP39"/>
    <property type="match status" value="1"/>
</dbReference>
<dbReference type="GO" id="GO:0016020">
    <property type="term" value="C:membrane"/>
    <property type="evidence" value="ECO:0007669"/>
    <property type="project" value="UniProtKB-SubCell"/>
</dbReference>
<keyword evidence="7" id="KW-0808">Transferase</keyword>
<evidence type="ECO:0000256" key="11">
    <source>
        <dbReference type="ARBA" id="ARBA00023242"/>
    </source>
</evidence>
<evidence type="ECO:0000313" key="17">
    <source>
        <dbReference type="Proteomes" id="UP000467840"/>
    </source>
</evidence>
<evidence type="ECO:0000256" key="14">
    <source>
        <dbReference type="SAM" id="MobiDB-lite"/>
    </source>
</evidence>
<dbReference type="InterPro" id="IPR004159">
    <property type="entry name" value="Put_SAM_MeTrfase"/>
</dbReference>
<dbReference type="PANTHER" id="PTHR14145">
    <property type="entry name" value="26S PROTESOME SUBUNIT 6"/>
    <property type="match status" value="1"/>
</dbReference>
<keyword evidence="6" id="KW-0489">Methyltransferase</keyword>
<dbReference type="FunFam" id="3.40.50.150:FF:000165">
    <property type="entry name" value="probable methyltransferase PMT13"/>
    <property type="match status" value="1"/>
</dbReference>
<evidence type="ECO:0000256" key="5">
    <source>
        <dbReference type="ARBA" id="ARBA00022490"/>
    </source>
</evidence>
<dbReference type="GO" id="GO:0008168">
    <property type="term" value="F:methyltransferase activity"/>
    <property type="evidence" value="ECO:0007669"/>
    <property type="project" value="UniProtKB-KW"/>
</dbReference>
<dbReference type="PANTHER" id="PTHR14145:SF2">
    <property type="entry name" value="COP9 SIGNALOSOME COMPLEX SUBUNIT 1"/>
    <property type="match status" value="1"/>
</dbReference>
<dbReference type="GO" id="GO:0008180">
    <property type="term" value="C:COP9 signalosome"/>
    <property type="evidence" value="ECO:0007669"/>
    <property type="project" value="UniProtKB-KW"/>
</dbReference>
<keyword evidence="5" id="KW-0963">Cytoplasm</keyword>
<dbReference type="AlphaFoldDB" id="A0A6A6MFD7"/>
<evidence type="ECO:0000256" key="7">
    <source>
        <dbReference type="ARBA" id="ARBA00022679"/>
    </source>
</evidence>
<reference evidence="16 17" key="1">
    <citation type="journal article" date="2020" name="Mol. Plant">
        <title>The Chromosome-Based Rubber Tree Genome Provides New Insights into Spurge Genome Evolution and Rubber Biosynthesis.</title>
        <authorList>
            <person name="Liu J."/>
            <person name="Shi C."/>
            <person name="Shi C.C."/>
            <person name="Li W."/>
            <person name="Zhang Q.J."/>
            <person name="Zhang Y."/>
            <person name="Li K."/>
            <person name="Lu H.F."/>
            <person name="Shi C."/>
            <person name="Zhu S.T."/>
            <person name="Xiao Z.Y."/>
            <person name="Nan H."/>
            <person name="Yue Y."/>
            <person name="Zhu X.G."/>
            <person name="Wu Y."/>
            <person name="Hong X.N."/>
            <person name="Fan G.Y."/>
            <person name="Tong Y."/>
            <person name="Zhang D."/>
            <person name="Mao C.L."/>
            <person name="Liu Y.L."/>
            <person name="Hao S.J."/>
            <person name="Liu W.Q."/>
            <person name="Lv M.Q."/>
            <person name="Zhang H.B."/>
            <person name="Liu Y."/>
            <person name="Hu-Tang G.R."/>
            <person name="Wang J.P."/>
            <person name="Wang J.H."/>
            <person name="Sun Y.H."/>
            <person name="Ni S.B."/>
            <person name="Chen W.B."/>
            <person name="Zhang X.C."/>
            <person name="Jiao Y.N."/>
            <person name="Eichler E.E."/>
            <person name="Li G.H."/>
            <person name="Liu X."/>
            <person name="Gao L.Z."/>
        </authorList>
    </citation>
    <scope>NUCLEOTIDE SEQUENCE [LARGE SCALE GENOMIC DNA]</scope>
    <source>
        <strain evidence="17">cv. GT1</strain>
        <tissue evidence="16">Leaf</tissue>
    </source>
</reference>
<name>A0A6A6MFD7_HEVBR</name>
<feature type="region of interest" description="Disordered" evidence="14">
    <location>
        <begin position="1"/>
        <end position="21"/>
    </location>
</feature>
<evidence type="ECO:0000256" key="12">
    <source>
        <dbReference type="ARBA" id="ARBA00037847"/>
    </source>
</evidence>
<dbReference type="Pfam" id="PF10602">
    <property type="entry name" value="RPN7"/>
    <property type="match status" value="1"/>
</dbReference>
<keyword evidence="17" id="KW-1185">Reference proteome</keyword>
<evidence type="ECO:0000256" key="4">
    <source>
        <dbReference type="ARBA" id="ARBA00008361"/>
    </source>
</evidence>
<evidence type="ECO:0000256" key="10">
    <source>
        <dbReference type="ARBA" id="ARBA00023180"/>
    </source>
</evidence>
<evidence type="ECO:0000256" key="8">
    <source>
        <dbReference type="ARBA" id="ARBA00022790"/>
    </source>
</evidence>
<evidence type="ECO:0000256" key="2">
    <source>
        <dbReference type="ARBA" id="ARBA00004496"/>
    </source>
</evidence>